<dbReference type="InterPro" id="IPR036986">
    <property type="entry name" value="S4_RNA-bd_sf"/>
</dbReference>
<proteinExistence type="predicted"/>
<reference evidence="4" key="1">
    <citation type="journal article" date="2019" name="Int. J. Syst. Evol. Microbiol.">
        <title>The Global Catalogue of Microorganisms (GCM) 10K type strain sequencing project: providing services to taxonomists for standard genome sequencing and annotation.</title>
        <authorList>
            <consortium name="The Broad Institute Genomics Platform"/>
            <consortium name="The Broad Institute Genome Sequencing Center for Infectious Disease"/>
            <person name="Wu L."/>
            <person name="Ma J."/>
        </authorList>
    </citation>
    <scope>NUCLEOTIDE SEQUENCE [LARGE SCALE GENOMIC DNA]</scope>
    <source>
        <strain evidence="4">CGMCC 1.12750</strain>
    </source>
</reference>
<dbReference type="Pfam" id="PF01479">
    <property type="entry name" value="S4"/>
    <property type="match status" value="1"/>
</dbReference>
<dbReference type="Proteomes" id="UP001596516">
    <property type="component" value="Unassembled WGS sequence"/>
</dbReference>
<gene>
    <name evidence="3" type="ORF">ACFQXB_03840</name>
</gene>
<sequence>MAGPGGPAAARASIRLDKWLWFARFFKTRGLACRFIEAGTVRINRMPVAKTSVRVAEGDVLTFALGPRVHVVQVVALGTRRGPASEAQTLYLDLTAVPAADVPPLAARDE</sequence>
<protein>
    <submittedName>
        <fullName evidence="3">RNA-binding S4 domain-containing protein</fullName>
    </submittedName>
</protein>
<evidence type="ECO:0000313" key="4">
    <source>
        <dbReference type="Proteomes" id="UP001596516"/>
    </source>
</evidence>
<dbReference type="InterPro" id="IPR002942">
    <property type="entry name" value="S4_RNA-bd"/>
</dbReference>
<dbReference type="CDD" id="cd00165">
    <property type="entry name" value="S4"/>
    <property type="match status" value="1"/>
</dbReference>
<dbReference type="RefSeq" id="WP_377399412.1">
    <property type="nucleotide sequence ID" value="NZ_JBHTFQ010000002.1"/>
</dbReference>
<evidence type="ECO:0000313" key="3">
    <source>
        <dbReference type="EMBL" id="MFC7703324.1"/>
    </source>
</evidence>
<keyword evidence="1" id="KW-0694">RNA-binding</keyword>
<comment type="caution">
    <text evidence="3">The sequence shown here is derived from an EMBL/GenBank/DDBJ whole genome shotgun (WGS) entry which is preliminary data.</text>
</comment>
<dbReference type="EMBL" id="JBHTFQ010000002">
    <property type="protein sequence ID" value="MFC7703324.1"/>
    <property type="molecule type" value="Genomic_DNA"/>
</dbReference>
<dbReference type="Gene3D" id="3.10.290.10">
    <property type="entry name" value="RNA-binding S4 domain"/>
    <property type="match status" value="1"/>
</dbReference>
<evidence type="ECO:0000256" key="1">
    <source>
        <dbReference type="PROSITE-ProRule" id="PRU00182"/>
    </source>
</evidence>
<keyword evidence="4" id="KW-1185">Reference proteome</keyword>
<dbReference type="SMART" id="SM00363">
    <property type="entry name" value="S4"/>
    <property type="match status" value="1"/>
</dbReference>
<organism evidence="3 4">
    <name type="scientific">Plastorhodobacter daqingensis</name>
    <dbReference type="NCBI Taxonomy" id="1387281"/>
    <lineage>
        <taxon>Bacteria</taxon>
        <taxon>Pseudomonadati</taxon>
        <taxon>Pseudomonadota</taxon>
        <taxon>Alphaproteobacteria</taxon>
        <taxon>Rhodobacterales</taxon>
        <taxon>Paracoccaceae</taxon>
        <taxon>Plastorhodobacter</taxon>
    </lineage>
</organism>
<dbReference type="PROSITE" id="PS50889">
    <property type="entry name" value="S4"/>
    <property type="match status" value="1"/>
</dbReference>
<evidence type="ECO:0000259" key="2">
    <source>
        <dbReference type="SMART" id="SM00363"/>
    </source>
</evidence>
<name>A0ABW2UFA1_9RHOB</name>
<dbReference type="SUPFAM" id="SSF55174">
    <property type="entry name" value="Alpha-L RNA-binding motif"/>
    <property type="match status" value="1"/>
</dbReference>
<feature type="domain" description="RNA-binding S4" evidence="2">
    <location>
        <begin position="14"/>
        <end position="79"/>
    </location>
</feature>
<accession>A0ABW2UFA1</accession>